<keyword evidence="3" id="KW-1185">Reference proteome</keyword>
<dbReference type="Pfam" id="PF03401">
    <property type="entry name" value="TctC"/>
    <property type="match status" value="1"/>
</dbReference>
<sequence length="322" mass="33583">MFRRRHLLAAGLAPVTAGDASAQAWPQRPVRILVPYPPGSGTDIIGRILAERLQVAWGQPVVVENRPGAGGSLGTEVAARAPADGHTLLIADTGPLAIAPTLFARLGYDPLVDFAPITLLARLSYVLVVNPAVAARDAAQFVALARAQPGRVAYASVGNGSFTHLAMELFRTSEGITLNHVPYRGSAPALNDVVGGQVAAMFVNTLSSVDLIRAGRLRALAIGSQARLPVLPEVPTLTEALGKPMAAEAWFGLLAPRGTPGEIVTRIAADVATLAADPVQRARMEATGAEIAVTTPEVFAAMIREEGARWAPIVRASGAQVD</sequence>
<dbReference type="PIRSF" id="PIRSF017082">
    <property type="entry name" value="YflP"/>
    <property type="match status" value="1"/>
</dbReference>
<organism evidence="2 3">
    <name type="scientific">Plastoroseomonas arctica</name>
    <dbReference type="NCBI Taxonomy" id="1509237"/>
    <lineage>
        <taxon>Bacteria</taxon>
        <taxon>Pseudomonadati</taxon>
        <taxon>Pseudomonadota</taxon>
        <taxon>Alphaproteobacteria</taxon>
        <taxon>Acetobacterales</taxon>
        <taxon>Acetobacteraceae</taxon>
        <taxon>Plastoroseomonas</taxon>
    </lineage>
</organism>
<dbReference type="Proteomes" id="UP001196068">
    <property type="component" value="Unassembled WGS sequence"/>
</dbReference>
<name>A0AAF1K131_9PROT</name>
<protein>
    <submittedName>
        <fullName evidence="2">Tripartite tricarboxylate transporter substrate binding protein</fullName>
    </submittedName>
</protein>
<dbReference type="InterPro" id="IPR005064">
    <property type="entry name" value="BUG"/>
</dbReference>
<reference evidence="2" key="1">
    <citation type="submission" date="2020-01" db="EMBL/GenBank/DDBJ databases">
        <authorList>
            <person name="Rat A."/>
        </authorList>
    </citation>
    <scope>NUCLEOTIDE SEQUENCE</scope>
    <source>
        <strain evidence="2">LMG 28251</strain>
    </source>
</reference>
<dbReference type="RefSeq" id="WP_211875978.1">
    <property type="nucleotide sequence ID" value="NZ_JAAEDH010000026.1"/>
</dbReference>
<gene>
    <name evidence="2" type="ORF">GXW79_18700</name>
</gene>
<dbReference type="Gene3D" id="3.40.190.150">
    <property type="entry name" value="Bordetella uptake gene, domain 1"/>
    <property type="match status" value="1"/>
</dbReference>
<dbReference type="InterPro" id="IPR042100">
    <property type="entry name" value="Bug_dom1"/>
</dbReference>
<dbReference type="AlphaFoldDB" id="A0AAF1K131"/>
<evidence type="ECO:0000313" key="2">
    <source>
        <dbReference type="EMBL" id="MBR0657113.1"/>
    </source>
</evidence>
<dbReference type="SUPFAM" id="SSF53850">
    <property type="entry name" value="Periplasmic binding protein-like II"/>
    <property type="match status" value="1"/>
</dbReference>
<accession>A0AAF1K131</accession>
<dbReference type="PANTHER" id="PTHR42928">
    <property type="entry name" value="TRICARBOXYLATE-BINDING PROTEIN"/>
    <property type="match status" value="1"/>
</dbReference>
<dbReference type="EMBL" id="JAAEDH010000026">
    <property type="protein sequence ID" value="MBR0657113.1"/>
    <property type="molecule type" value="Genomic_DNA"/>
</dbReference>
<reference evidence="2" key="2">
    <citation type="journal article" date="2021" name="Syst. Appl. Microbiol.">
        <title>Roseomonas hellenica sp. nov., isolated from roots of wild-growing Alkanna tinctoria.</title>
        <authorList>
            <person name="Rat A."/>
            <person name="Naranjo H.D."/>
            <person name="Lebbe L."/>
            <person name="Cnockaert M."/>
            <person name="Krigas N."/>
            <person name="Grigoriadou K."/>
            <person name="Maloupa E."/>
            <person name="Willems A."/>
        </authorList>
    </citation>
    <scope>NUCLEOTIDE SEQUENCE</scope>
    <source>
        <strain evidence="2">LMG 28251</strain>
    </source>
</reference>
<evidence type="ECO:0000313" key="3">
    <source>
        <dbReference type="Proteomes" id="UP001196068"/>
    </source>
</evidence>
<comment type="caution">
    <text evidence="2">The sequence shown here is derived from an EMBL/GenBank/DDBJ whole genome shotgun (WGS) entry which is preliminary data.</text>
</comment>
<dbReference type="CDD" id="cd13578">
    <property type="entry name" value="PBP2_Bug27"/>
    <property type="match status" value="1"/>
</dbReference>
<evidence type="ECO:0000256" key="1">
    <source>
        <dbReference type="ARBA" id="ARBA00006987"/>
    </source>
</evidence>
<dbReference type="Gene3D" id="3.40.190.10">
    <property type="entry name" value="Periplasmic binding protein-like II"/>
    <property type="match status" value="1"/>
</dbReference>
<dbReference type="PANTHER" id="PTHR42928:SF5">
    <property type="entry name" value="BLR1237 PROTEIN"/>
    <property type="match status" value="1"/>
</dbReference>
<proteinExistence type="inferred from homology"/>
<comment type="similarity">
    <text evidence="1">Belongs to the UPF0065 (bug) family.</text>
</comment>